<reference evidence="3" key="1">
    <citation type="submission" date="2022-12" db="EMBL/GenBank/DDBJ databases">
        <authorList>
            <person name="Petersen C."/>
        </authorList>
    </citation>
    <scope>NUCLEOTIDE SEQUENCE</scope>
    <source>
        <strain evidence="3">IBT 21472</strain>
    </source>
</reference>
<sequence>MRPSKQAFDMIPSDAQANQGHHSNSLRDVLETSDPLFNICWSRQSCSSCLAGDVACSWCAIVCNAIHTSQSAHLLVEFWWNLALFPSSTCVPNTARLPILAPLRSTHICPLGAKERWELRALPFGCSVSTTTFLSTAVAALSTVALIGVVYLVIGIVQRARSRWKEAEHGRLDDQERESS</sequence>
<keyword evidence="2" id="KW-0812">Transmembrane</keyword>
<gene>
    <name evidence="3" type="ORF">N7476_001034</name>
</gene>
<organism evidence="3 4">
    <name type="scientific">Penicillium atrosanguineum</name>
    <dbReference type="NCBI Taxonomy" id="1132637"/>
    <lineage>
        <taxon>Eukaryota</taxon>
        <taxon>Fungi</taxon>
        <taxon>Dikarya</taxon>
        <taxon>Ascomycota</taxon>
        <taxon>Pezizomycotina</taxon>
        <taxon>Eurotiomycetes</taxon>
        <taxon>Eurotiomycetidae</taxon>
        <taxon>Eurotiales</taxon>
        <taxon>Aspergillaceae</taxon>
        <taxon>Penicillium</taxon>
    </lineage>
</organism>
<name>A0A9W9UCA6_9EURO</name>
<dbReference type="Proteomes" id="UP001147746">
    <property type="component" value="Unassembled WGS sequence"/>
</dbReference>
<protein>
    <recommendedName>
        <fullName evidence="5">PSI domain-containing protein</fullName>
    </recommendedName>
</protein>
<dbReference type="AlphaFoldDB" id="A0A9W9UCA6"/>
<accession>A0A9W9UCA6</accession>
<evidence type="ECO:0000313" key="3">
    <source>
        <dbReference type="EMBL" id="KAJ5331251.1"/>
    </source>
</evidence>
<evidence type="ECO:0000256" key="1">
    <source>
        <dbReference type="SAM" id="MobiDB-lite"/>
    </source>
</evidence>
<evidence type="ECO:0008006" key="5">
    <source>
        <dbReference type="Google" id="ProtNLM"/>
    </source>
</evidence>
<feature type="transmembrane region" description="Helical" evidence="2">
    <location>
        <begin position="133"/>
        <end position="157"/>
    </location>
</feature>
<evidence type="ECO:0000256" key="2">
    <source>
        <dbReference type="SAM" id="Phobius"/>
    </source>
</evidence>
<comment type="caution">
    <text evidence="3">The sequence shown here is derived from an EMBL/GenBank/DDBJ whole genome shotgun (WGS) entry which is preliminary data.</text>
</comment>
<reference evidence="3" key="2">
    <citation type="journal article" date="2023" name="IMA Fungus">
        <title>Comparative genomic study of the Penicillium genus elucidates a diverse pangenome and 15 lateral gene transfer events.</title>
        <authorList>
            <person name="Petersen C."/>
            <person name="Sorensen T."/>
            <person name="Nielsen M.R."/>
            <person name="Sondergaard T.E."/>
            <person name="Sorensen J.L."/>
            <person name="Fitzpatrick D.A."/>
            <person name="Frisvad J.C."/>
            <person name="Nielsen K.L."/>
        </authorList>
    </citation>
    <scope>NUCLEOTIDE SEQUENCE</scope>
    <source>
        <strain evidence="3">IBT 21472</strain>
    </source>
</reference>
<proteinExistence type="predicted"/>
<evidence type="ECO:0000313" key="4">
    <source>
        <dbReference type="Proteomes" id="UP001147746"/>
    </source>
</evidence>
<dbReference type="EMBL" id="JAPZBO010000001">
    <property type="protein sequence ID" value="KAJ5331251.1"/>
    <property type="molecule type" value="Genomic_DNA"/>
</dbReference>
<feature type="region of interest" description="Disordered" evidence="1">
    <location>
        <begin position="1"/>
        <end position="24"/>
    </location>
</feature>
<keyword evidence="2" id="KW-0472">Membrane</keyword>
<keyword evidence="2" id="KW-1133">Transmembrane helix</keyword>
<feature type="non-terminal residue" evidence="3">
    <location>
        <position position="1"/>
    </location>
</feature>
<keyword evidence="4" id="KW-1185">Reference proteome</keyword>